<accession>A0A803PR31</accession>
<dbReference type="Proteomes" id="UP000596661">
    <property type="component" value="Chromosome 5"/>
</dbReference>
<sequence>MGQTSNGPRTTLYSQRCGGGLTMCLVVRLLANHSCRDTHPQLGQVSYWALAHGSTTGGCRLKISLLGLSTLRCLEKRVCIPLVTLDDTSQRAQPPKALASSNIVSGVGLLVNLGYVPRGFFLQREAKGRGLPSSFVAPLFISTPDVCSSPRPMVARFVMPP</sequence>
<dbReference type="EMBL" id="UZAU01000434">
    <property type="status" value="NOT_ANNOTATED_CDS"/>
    <property type="molecule type" value="Genomic_DNA"/>
</dbReference>
<protein>
    <submittedName>
        <fullName evidence="1">Uncharacterized protein</fullName>
    </submittedName>
</protein>
<evidence type="ECO:0000313" key="2">
    <source>
        <dbReference type="Proteomes" id="UP000596661"/>
    </source>
</evidence>
<evidence type="ECO:0000313" key="1">
    <source>
        <dbReference type="EnsemblPlants" id="cds.evm.model.05.600"/>
    </source>
</evidence>
<keyword evidence="2" id="KW-1185">Reference proteome</keyword>
<proteinExistence type="predicted"/>
<dbReference type="Gramene" id="evm.model.05.600">
    <property type="protein sequence ID" value="cds.evm.model.05.600"/>
    <property type="gene ID" value="evm.TU.05.600"/>
</dbReference>
<dbReference type="AlphaFoldDB" id="A0A803PR31"/>
<dbReference type="EnsemblPlants" id="evm.model.05.600">
    <property type="protein sequence ID" value="cds.evm.model.05.600"/>
    <property type="gene ID" value="evm.TU.05.600"/>
</dbReference>
<reference evidence="1" key="2">
    <citation type="submission" date="2021-03" db="UniProtKB">
        <authorList>
            <consortium name="EnsemblPlants"/>
        </authorList>
    </citation>
    <scope>IDENTIFICATION</scope>
</reference>
<reference evidence="1" key="1">
    <citation type="submission" date="2018-11" db="EMBL/GenBank/DDBJ databases">
        <authorList>
            <person name="Grassa J C."/>
        </authorList>
    </citation>
    <scope>NUCLEOTIDE SEQUENCE [LARGE SCALE GENOMIC DNA]</scope>
</reference>
<organism evidence="1 2">
    <name type="scientific">Cannabis sativa</name>
    <name type="common">Hemp</name>
    <name type="synonym">Marijuana</name>
    <dbReference type="NCBI Taxonomy" id="3483"/>
    <lineage>
        <taxon>Eukaryota</taxon>
        <taxon>Viridiplantae</taxon>
        <taxon>Streptophyta</taxon>
        <taxon>Embryophyta</taxon>
        <taxon>Tracheophyta</taxon>
        <taxon>Spermatophyta</taxon>
        <taxon>Magnoliopsida</taxon>
        <taxon>eudicotyledons</taxon>
        <taxon>Gunneridae</taxon>
        <taxon>Pentapetalae</taxon>
        <taxon>rosids</taxon>
        <taxon>fabids</taxon>
        <taxon>Rosales</taxon>
        <taxon>Cannabaceae</taxon>
        <taxon>Cannabis</taxon>
    </lineage>
</organism>
<name>A0A803PR31_CANSA</name>